<dbReference type="EMBL" id="BAAALT010000238">
    <property type="protein sequence ID" value="GAA1827411.1"/>
    <property type="molecule type" value="Genomic_DNA"/>
</dbReference>
<sequence>MSETLSGAAGALRELGATLTGAATRTPLVDPGGAAFGDHGPGRLGDLGRALHVRWRDALDARAREAAAHGARATELGDTLARVAAGYTDVDDGASKRKPEVAL</sequence>
<evidence type="ECO:0000313" key="2">
    <source>
        <dbReference type="Proteomes" id="UP001500218"/>
    </source>
</evidence>
<keyword evidence="2" id="KW-1185">Reference proteome</keyword>
<evidence type="ECO:0008006" key="3">
    <source>
        <dbReference type="Google" id="ProtNLM"/>
    </source>
</evidence>
<name>A0ABP4YQB6_9ACTN</name>
<dbReference type="RefSeq" id="WP_344138251.1">
    <property type="nucleotide sequence ID" value="NZ_BAAALT010000238.1"/>
</dbReference>
<reference evidence="2" key="1">
    <citation type="journal article" date="2019" name="Int. J. Syst. Evol. Microbiol.">
        <title>The Global Catalogue of Microorganisms (GCM) 10K type strain sequencing project: providing services to taxonomists for standard genome sequencing and annotation.</title>
        <authorList>
            <consortium name="The Broad Institute Genomics Platform"/>
            <consortium name="The Broad Institute Genome Sequencing Center for Infectious Disease"/>
            <person name="Wu L."/>
            <person name="Ma J."/>
        </authorList>
    </citation>
    <scope>NUCLEOTIDE SEQUENCE [LARGE SCALE GENOMIC DNA]</scope>
    <source>
        <strain evidence="2">JCM 13250</strain>
    </source>
</reference>
<protein>
    <recommendedName>
        <fullName evidence="3">Excreted virulence factor EspC, type VII ESX diderm</fullName>
    </recommendedName>
</protein>
<dbReference type="Proteomes" id="UP001500218">
    <property type="component" value="Unassembled WGS sequence"/>
</dbReference>
<organism evidence="1 2">
    <name type="scientific">Luedemannella flava</name>
    <dbReference type="NCBI Taxonomy" id="349316"/>
    <lineage>
        <taxon>Bacteria</taxon>
        <taxon>Bacillati</taxon>
        <taxon>Actinomycetota</taxon>
        <taxon>Actinomycetes</taxon>
        <taxon>Micromonosporales</taxon>
        <taxon>Micromonosporaceae</taxon>
        <taxon>Luedemannella</taxon>
    </lineage>
</organism>
<accession>A0ABP4YQB6</accession>
<proteinExistence type="predicted"/>
<comment type="caution">
    <text evidence="1">The sequence shown here is derived from an EMBL/GenBank/DDBJ whole genome shotgun (WGS) entry which is preliminary data.</text>
</comment>
<gene>
    <name evidence="1" type="ORF">GCM10009682_53390</name>
</gene>
<evidence type="ECO:0000313" key="1">
    <source>
        <dbReference type="EMBL" id="GAA1827411.1"/>
    </source>
</evidence>